<feature type="transmembrane region" description="Helical" evidence="8">
    <location>
        <begin position="76"/>
        <end position="96"/>
    </location>
</feature>
<keyword evidence="5 8" id="KW-1133">Transmembrane helix</keyword>
<evidence type="ECO:0000259" key="10">
    <source>
        <dbReference type="PROSITE" id="PS50929"/>
    </source>
</evidence>
<sequence>MTTAFFDTGSEVRREAETDVTDSSIQPSSPKDRPPRTMRAKLSPAALVQTLATLLWIPQAALLASGIGVIADGHSITATAVPALFVFLLGALRAGLDALGGRLAFQAARAELSRRREIAVTALAARSPLDSDRPASGFAASLVAEQAETIVPYLARFRPARLKASAVPPVILICVAPVSWVAALILLFTAPLIPVFMALIGWRAKAASEKQLAETGGLNAFLLDRLRGLATIRALGAVDRTALRLRADAEQLKMRTMAVLKIAFLSSAVLELFAALGVAAMAVYVGFNLLGAIDVGTWSGRLSLTQGLFILLLAPSFFEPLRELSAVWHDRAAGEAALDALDALSSTGMTLPGWRDEKVAETSRDRTLPSINVERLCFRHQAEQMPVFDGFSLAIAAGEHVALLGESGAGKTTMLSLIAGLALPENGLIHIGAERLDDTCAAMLRRRMAWIGQRPHIFAGTITSNITLGRPEVGPHAVQRAIDLAHLRRTVTQRGVTSIGEGGAGLSGGEALRLAIARAAAAPHIDIILADEPTAHLDSETAREITEALLVVARGRTLVVATHDPVLAARIGRLIHIDASVREEAA</sequence>
<accession>A0A329YIK1</accession>
<dbReference type="InterPro" id="IPR003593">
    <property type="entry name" value="AAA+_ATPase"/>
</dbReference>
<dbReference type="Gene3D" id="3.40.50.300">
    <property type="entry name" value="P-loop containing nucleotide triphosphate hydrolases"/>
    <property type="match status" value="1"/>
</dbReference>
<dbReference type="AlphaFoldDB" id="A0A329YIK1"/>
<dbReference type="GO" id="GO:0042883">
    <property type="term" value="P:cysteine transport"/>
    <property type="evidence" value="ECO:0007669"/>
    <property type="project" value="InterPro"/>
</dbReference>
<dbReference type="InterPro" id="IPR014216">
    <property type="entry name" value="ABC_transptr_CydD"/>
</dbReference>
<evidence type="ECO:0000313" key="11">
    <source>
        <dbReference type="EMBL" id="RAX43216.1"/>
    </source>
</evidence>
<evidence type="ECO:0000256" key="4">
    <source>
        <dbReference type="ARBA" id="ARBA00022840"/>
    </source>
</evidence>
<organism evidence="11 12">
    <name type="scientific">Rhizobium tropici</name>
    <dbReference type="NCBI Taxonomy" id="398"/>
    <lineage>
        <taxon>Bacteria</taxon>
        <taxon>Pseudomonadati</taxon>
        <taxon>Pseudomonadota</taxon>
        <taxon>Alphaproteobacteria</taxon>
        <taxon>Hyphomicrobiales</taxon>
        <taxon>Rhizobiaceae</taxon>
        <taxon>Rhizobium/Agrobacterium group</taxon>
        <taxon>Rhizobium</taxon>
    </lineage>
</organism>
<dbReference type="EMBL" id="QMKK01000017">
    <property type="protein sequence ID" value="RAX43216.1"/>
    <property type="molecule type" value="Genomic_DNA"/>
</dbReference>
<dbReference type="PANTHER" id="PTHR24221">
    <property type="entry name" value="ATP-BINDING CASSETTE SUB-FAMILY B"/>
    <property type="match status" value="1"/>
</dbReference>
<dbReference type="NCBIfam" id="TIGR02857">
    <property type="entry name" value="CydD"/>
    <property type="match status" value="1"/>
</dbReference>
<dbReference type="GO" id="GO:0005886">
    <property type="term" value="C:plasma membrane"/>
    <property type="evidence" value="ECO:0007669"/>
    <property type="project" value="UniProtKB-SubCell"/>
</dbReference>
<dbReference type="PROSITE" id="PS50929">
    <property type="entry name" value="ABC_TM1F"/>
    <property type="match status" value="1"/>
</dbReference>
<keyword evidence="3" id="KW-0547">Nucleotide-binding</keyword>
<evidence type="ECO:0000256" key="1">
    <source>
        <dbReference type="ARBA" id="ARBA00004651"/>
    </source>
</evidence>
<dbReference type="InterPro" id="IPR039421">
    <property type="entry name" value="Type_1_exporter"/>
</dbReference>
<dbReference type="Gene3D" id="1.20.1560.10">
    <property type="entry name" value="ABC transporter type 1, transmembrane domain"/>
    <property type="match status" value="1"/>
</dbReference>
<dbReference type="InterPro" id="IPR027417">
    <property type="entry name" value="P-loop_NTPase"/>
</dbReference>
<dbReference type="Pfam" id="PF00664">
    <property type="entry name" value="ABC_membrane"/>
    <property type="match status" value="1"/>
</dbReference>
<gene>
    <name evidence="11" type="primary">cydD</name>
    <name evidence="11" type="ORF">DQ393_02050</name>
</gene>
<evidence type="ECO:0000256" key="7">
    <source>
        <dbReference type="SAM" id="MobiDB-lite"/>
    </source>
</evidence>
<dbReference type="PROSITE" id="PS50893">
    <property type="entry name" value="ABC_TRANSPORTER_2"/>
    <property type="match status" value="1"/>
</dbReference>
<feature type="transmembrane region" description="Helical" evidence="8">
    <location>
        <begin position="262"/>
        <end position="286"/>
    </location>
</feature>
<dbReference type="GO" id="GO:0005524">
    <property type="term" value="F:ATP binding"/>
    <property type="evidence" value="ECO:0007669"/>
    <property type="project" value="UniProtKB-KW"/>
</dbReference>
<dbReference type="SUPFAM" id="SSF90123">
    <property type="entry name" value="ABC transporter transmembrane region"/>
    <property type="match status" value="1"/>
</dbReference>
<name>A0A329YIK1_RHITR</name>
<keyword evidence="4" id="KW-0067">ATP-binding</keyword>
<feature type="transmembrane region" description="Helical" evidence="8">
    <location>
        <begin position="46"/>
        <end position="70"/>
    </location>
</feature>
<dbReference type="GO" id="GO:0016887">
    <property type="term" value="F:ATP hydrolysis activity"/>
    <property type="evidence" value="ECO:0007669"/>
    <property type="project" value="InterPro"/>
</dbReference>
<feature type="transmembrane region" description="Helical" evidence="8">
    <location>
        <begin position="184"/>
        <end position="202"/>
    </location>
</feature>
<evidence type="ECO:0000256" key="8">
    <source>
        <dbReference type="SAM" id="Phobius"/>
    </source>
</evidence>
<keyword evidence="6 8" id="KW-0472">Membrane</keyword>
<dbReference type="OrthoDB" id="9806127at2"/>
<evidence type="ECO:0000256" key="6">
    <source>
        <dbReference type="ARBA" id="ARBA00023136"/>
    </source>
</evidence>
<evidence type="ECO:0000259" key="9">
    <source>
        <dbReference type="PROSITE" id="PS50893"/>
    </source>
</evidence>
<comment type="caution">
    <text evidence="11">The sequence shown here is derived from an EMBL/GenBank/DDBJ whole genome shotgun (WGS) entry which is preliminary data.</text>
</comment>
<reference evidence="11 12" key="1">
    <citation type="submission" date="2018-06" db="EMBL/GenBank/DDBJ databases">
        <title>Whole Genome Sequence of an efficient microsymbiont, Rhizobium tropici.</title>
        <authorList>
            <person name="Srinivasan R."/>
            <person name="Singh H.V."/>
            <person name="Srivastava R."/>
            <person name="Kumari B."/>
            <person name="Radhakrishna A."/>
        </authorList>
    </citation>
    <scope>NUCLEOTIDE SEQUENCE [LARGE SCALE GENOMIC DNA]</scope>
    <source>
        <strain evidence="11 12">IGFRI Rhizo-19</strain>
    </source>
</reference>
<dbReference type="GO" id="GO:0034040">
    <property type="term" value="F:ATPase-coupled lipid transmembrane transporter activity"/>
    <property type="evidence" value="ECO:0007669"/>
    <property type="project" value="TreeGrafter"/>
</dbReference>
<dbReference type="InterPro" id="IPR003439">
    <property type="entry name" value="ABC_transporter-like_ATP-bd"/>
</dbReference>
<evidence type="ECO:0000256" key="5">
    <source>
        <dbReference type="ARBA" id="ARBA00022989"/>
    </source>
</evidence>
<feature type="region of interest" description="Disordered" evidence="7">
    <location>
        <begin position="1"/>
        <end position="38"/>
    </location>
</feature>
<proteinExistence type="predicted"/>
<dbReference type="SMART" id="SM00382">
    <property type="entry name" value="AAA"/>
    <property type="match status" value="1"/>
</dbReference>
<comment type="subcellular location">
    <subcellularLocation>
        <location evidence="1">Cell membrane</location>
        <topology evidence="1">Multi-pass membrane protein</topology>
    </subcellularLocation>
</comment>
<protein>
    <submittedName>
        <fullName evidence="11">Thiol reductant ABC exporter subunit CydD</fullName>
    </submittedName>
</protein>
<keyword evidence="2 8" id="KW-0812">Transmembrane</keyword>
<feature type="domain" description="ABC transporter" evidence="9">
    <location>
        <begin position="371"/>
        <end position="585"/>
    </location>
</feature>
<evidence type="ECO:0000313" key="12">
    <source>
        <dbReference type="Proteomes" id="UP000251205"/>
    </source>
</evidence>
<evidence type="ECO:0000256" key="3">
    <source>
        <dbReference type="ARBA" id="ARBA00022741"/>
    </source>
</evidence>
<dbReference type="InterPro" id="IPR036640">
    <property type="entry name" value="ABC1_TM_sf"/>
</dbReference>
<evidence type="ECO:0000256" key="2">
    <source>
        <dbReference type="ARBA" id="ARBA00022692"/>
    </source>
</evidence>
<dbReference type="InterPro" id="IPR011527">
    <property type="entry name" value="ABC1_TM_dom"/>
</dbReference>
<dbReference type="GO" id="GO:0140359">
    <property type="term" value="F:ABC-type transporter activity"/>
    <property type="evidence" value="ECO:0007669"/>
    <property type="project" value="InterPro"/>
</dbReference>
<dbReference type="RefSeq" id="WP_112340152.1">
    <property type="nucleotide sequence ID" value="NZ_QMKK01000017.1"/>
</dbReference>
<dbReference type="Proteomes" id="UP000251205">
    <property type="component" value="Unassembled WGS sequence"/>
</dbReference>
<dbReference type="Pfam" id="PF00005">
    <property type="entry name" value="ABC_tran"/>
    <property type="match status" value="1"/>
</dbReference>
<dbReference type="CDD" id="cd18584">
    <property type="entry name" value="ABC_6TM_AarD_CydD"/>
    <property type="match status" value="1"/>
</dbReference>
<feature type="domain" description="ABC transmembrane type-1" evidence="10">
    <location>
        <begin position="45"/>
        <end position="333"/>
    </location>
</feature>
<dbReference type="PANTHER" id="PTHR24221:SF261">
    <property type="entry name" value="GLUTATHIONE_L-CYSTEINE TRANSPORT SYSTEM ATP-BINDING_PERMEASE PROTEIN CYDD"/>
    <property type="match status" value="1"/>
</dbReference>
<dbReference type="SUPFAM" id="SSF52540">
    <property type="entry name" value="P-loop containing nucleoside triphosphate hydrolases"/>
    <property type="match status" value="1"/>
</dbReference>